<feature type="region of interest" description="Disordered" evidence="1">
    <location>
        <begin position="337"/>
        <end position="385"/>
    </location>
</feature>
<name>A0A7S3P843_9STRA</name>
<sequence length="404" mass="44841">MVKYPIFATALLATTSVIGSTIPCPGYEDPSNFTDIALSKRPILAKILQHGFEPSLLRATPPNREQHAPVSTAQGFVDRPFRRLLPQEECRWSGFGPIRCVRSTQASFGSGPTAIFSEKQIMLEMASGYSEIRTDNMIDAASYATWAQNVYNFWDDHNVTCQEESNLWKMGRSYSCVAEQSLCNELDTDFKADLLALPTNVSDDTSLLADYQAFVDKWGHGTVDKFNFGFMEWEVILPDTNLDESPRLYMGRAGGTGNISDGEYYTAEECLDPVPAELSYQYWHQVLRDLVQWETDPLLENLHVMALEDNFWRLSLSYPTMFQQVLDLDLGYVNCPEMNPTDLPSEPNNGTSIPPEGSNETTTAPSDPGTSSPSETTPPGEDSSGGYKSVFFSTIALLACACLV</sequence>
<feature type="signal peptide" evidence="2">
    <location>
        <begin position="1"/>
        <end position="19"/>
    </location>
</feature>
<evidence type="ECO:0000313" key="3">
    <source>
        <dbReference type="EMBL" id="CAE0411672.1"/>
    </source>
</evidence>
<dbReference type="AlphaFoldDB" id="A0A7S3P843"/>
<evidence type="ECO:0000256" key="1">
    <source>
        <dbReference type="SAM" id="MobiDB-lite"/>
    </source>
</evidence>
<feature type="compositionally biased region" description="Low complexity" evidence="1">
    <location>
        <begin position="365"/>
        <end position="384"/>
    </location>
</feature>
<feature type="chain" id="PRO_5031225751" description="Phospholipase B-like" evidence="2">
    <location>
        <begin position="20"/>
        <end position="404"/>
    </location>
</feature>
<evidence type="ECO:0008006" key="4">
    <source>
        <dbReference type="Google" id="ProtNLM"/>
    </source>
</evidence>
<reference evidence="3" key="1">
    <citation type="submission" date="2021-01" db="EMBL/GenBank/DDBJ databases">
        <authorList>
            <person name="Corre E."/>
            <person name="Pelletier E."/>
            <person name="Niang G."/>
            <person name="Scheremetjew M."/>
            <person name="Finn R."/>
            <person name="Kale V."/>
            <person name="Holt S."/>
            <person name="Cochrane G."/>
            <person name="Meng A."/>
            <person name="Brown T."/>
            <person name="Cohen L."/>
        </authorList>
    </citation>
    <scope>NUCLEOTIDE SEQUENCE</scope>
    <source>
        <strain evidence="3">CCMP127</strain>
    </source>
</reference>
<dbReference type="EMBL" id="HBIM01010722">
    <property type="protein sequence ID" value="CAE0411672.1"/>
    <property type="molecule type" value="Transcribed_RNA"/>
</dbReference>
<protein>
    <recommendedName>
        <fullName evidence="4">Phospholipase B-like</fullName>
    </recommendedName>
</protein>
<evidence type="ECO:0000256" key="2">
    <source>
        <dbReference type="SAM" id="SignalP"/>
    </source>
</evidence>
<feature type="compositionally biased region" description="Polar residues" evidence="1">
    <location>
        <begin position="346"/>
        <end position="364"/>
    </location>
</feature>
<proteinExistence type="predicted"/>
<organism evidence="3">
    <name type="scientific">Amphora coffeiformis</name>
    <dbReference type="NCBI Taxonomy" id="265554"/>
    <lineage>
        <taxon>Eukaryota</taxon>
        <taxon>Sar</taxon>
        <taxon>Stramenopiles</taxon>
        <taxon>Ochrophyta</taxon>
        <taxon>Bacillariophyta</taxon>
        <taxon>Bacillariophyceae</taxon>
        <taxon>Bacillariophycidae</taxon>
        <taxon>Thalassiophysales</taxon>
        <taxon>Catenulaceae</taxon>
        <taxon>Amphora</taxon>
    </lineage>
</organism>
<gene>
    <name evidence="3" type="ORF">ACOF00016_LOCUS8962</name>
</gene>
<accession>A0A7S3P843</accession>
<keyword evidence="2" id="KW-0732">Signal</keyword>